<keyword evidence="1" id="KW-0175">Coiled coil</keyword>
<keyword evidence="5" id="KW-1185">Reference proteome</keyword>
<sequence>MKELINKLEQEKAEYVIKQSKIEDLLEEEPNISQRQKDLLEAQMSAFFVLINILNARINDLRK</sequence>
<proteinExistence type="predicted"/>
<dbReference type="RefSeq" id="WP_087175704.1">
    <property type="nucleotide sequence ID" value="NZ_NFLS01000001.1"/>
</dbReference>
<dbReference type="Pfam" id="PF21825">
    <property type="entry name" value="crAss001_48"/>
    <property type="match status" value="1"/>
</dbReference>
<dbReference type="Proteomes" id="UP000196293">
    <property type="component" value="Unassembled WGS sequence"/>
</dbReference>
<evidence type="ECO:0000256" key="1">
    <source>
        <dbReference type="SAM" id="Coils"/>
    </source>
</evidence>
<name>A0A1Y4UKA3_9LACO</name>
<accession>A0A1Y4UKA3</accession>
<gene>
    <name evidence="3" type="ORF">B5E44_07000</name>
    <name evidence="2" type="ORF">B5E59_00685</name>
</gene>
<evidence type="ECO:0000313" key="3">
    <source>
        <dbReference type="EMBL" id="OUQ75503.1"/>
    </source>
</evidence>
<evidence type="ECO:0000313" key="4">
    <source>
        <dbReference type="Proteomes" id="UP000195859"/>
    </source>
</evidence>
<evidence type="ECO:0000313" key="2">
    <source>
        <dbReference type="EMBL" id="OUQ58267.1"/>
    </source>
</evidence>
<organism evidence="3 4">
    <name type="scientific">Lactobacillus gallinarum</name>
    <dbReference type="NCBI Taxonomy" id="52242"/>
    <lineage>
        <taxon>Bacteria</taxon>
        <taxon>Bacillati</taxon>
        <taxon>Bacillota</taxon>
        <taxon>Bacilli</taxon>
        <taxon>Lactobacillales</taxon>
        <taxon>Lactobacillaceae</taxon>
        <taxon>Lactobacillus</taxon>
    </lineage>
</organism>
<dbReference type="Proteomes" id="UP000195859">
    <property type="component" value="Unassembled WGS sequence"/>
</dbReference>
<dbReference type="AlphaFoldDB" id="A0A1Y4UKA3"/>
<reference evidence="3" key="2">
    <citation type="journal article" date="2018" name="BMC Genomics">
        <title>Whole genome sequencing and function prediction of 133 gut anaerobes isolated from chicken caecum in pure cultures.</title>
        <authorList>
            <person name="Medvecky M."/>
            <person name="Cejkova D."/>
            <person name="Polansky O."/>
            <person name="Karasova D."/>
            <person name="Kubasova T."/>
            <person name="Cizek A."/>
            <person name="Rychlik I."/>
        </authorList>
    </citation>
    <scope>NUCLEOTIDE SEQUENCE</scope>
    <source>
        <strain evidence="3">An101</strain>
        <strain evidence="2">An115</strain>
    </source>
</reference>
<dbReference type="EMBL" id="NFLZ01000017">
    <property type="protein sequence ID" value="OUQ75503.1"/>
    <property type="molecule type" value="Genomic_DNA"/>
</dbReference>
<evidence type="ECO:0000313" key="5">
    <source>
        <dbReference type="Proteomes" id="UP000196293"/>
    </source>
</evidence>
<reference evidence="4 5" key="1">
    <citation type="submission" date="2017-04" db="EMBL/GenBank/DDBJ databases">
        <title>Function of individual gut microbiota members based on whole genome sequencing of pure cultures obtained from chicken caecum.</title>
        <authorList>
            <person name="Medvecky M."/>
            <person name="Cejkova D."/>
            <person name="Polansky O."/>
            <person name="Karasova D."/>
            <person name="Kubasova T."/>
            <person name="Cizek A."/>
            <person name="Rychlik I."/>
        </authorList>
    </citation>
    <scope>NUCLEOTIDE SEQUENCE [LARGE SCALE GENOMIC DNA]</scope>
    <source>
        <strain evidence="4">An101</strain>
        <strain evidence="5">An115</strain>
    </source>
</reference>
<dbReference type="EMBL" id="NFLS01000001">
    <property type="protein sequence ID" value="OUQ58267.1"/>
    <property type="molecule type" value="Genomic_DNA"/>
</dbReference>
<comment type="caution">
    <text evidence="3">The sequence shown here is derived from an EMBL/GenBank/DDBJ whole genome shotgun (WGS) entry which is preliminary data.</text>
</comment>
<protein>
    <submittedName>
        <fullName evidence="3">Uncharacterized protein</fullName>
    </submittedName>
</protein>
<feature type="coiled-coil region" evidence="1">
    <location>
        <begin position="1"/>
        <end position="28"/>
    </location>
</feature>
<dbReference type="InterPro" id="IPR054052">
    <property type="entry name" value="Y16Q-like"/>
</dbReference>